<dbReference type="Pfam" id="PF04367">
    <property type="entry name" value="DUF502"/>
    <property type="match status" value="1"/>
</dbReference>
<accession>A0A1H6TMK6</accession>
<reference evidence="2 3" key="1">
    <citation type="submission" date="2016-10" db="EMBL/GenBank/DDBJ databases">
        <authorList>
            <person name="de Groot N.N."/>
        </authorList>
    </citation>
    <scope>NUCLEOTIDE SEQUENCE [LARGE SCALE GENOMIC DNA]</scope>
    <source>
        <strain evidence="2 3">DSM 19938</strain>
    </source>
</reference>
<keyword evidence="1" id="KW-0812">Transmembrane</keyword>
<keyword evidence="1" id="KW-1133">Transmembrane helix</keyword>
<keyword evidence="1" id="KW-0472">Membrane</keyword>
<dbReference type="STRING" id="408657.SAMN04487995_2146"/>
<evidence type="ECO:0000313" key="3">
    <source>
        <dbReference type="Proteomes" id="UP000199532"/>
    </source>
</evidence>
<protein>
    <submittedName>
        <fullName evidence="2">Uncharacterized membrane protein</fullName>
    </submittedName>
</protein>
<dbReference type="Proteomes" id="UP000199532">
    <property type="component" value="Unassembled WGS sequence"/>
</dbReference>
<keyword evidence="3" id="KW-1185">Reference proteome</keyword>
<dbReference type="EMBL" id="FNXY01000003">
    <property type="protein sequence ID" value="SEI77470.1"/>
    <property type="molecule type" value="Genomic_DNA"/>
</dbReference>
<evidence type="ECO:0000256" key="1">
    <source>
        <dbReference type="SAM" id="Phobius"/>
    </source>
</evidence>
<proteinExistence type="predicted"/>
<evidence type="ECO:0000313" key="2">
    <source>
        <dbReference type="EMBL" id="SEI77470.1"/>
    </source>
</evidence>
<name>A0A1H6TMK6_9BACT</name>
<feature type="transmembrane region" description="Helical" evidence="1">
    <location>
        <begin position="92"/>
        <end position="121"/>
    </location>
</feature>
<dbReference type="PANTHER" id="PTHR31876:SF26">
    <property type="entry name" value="PROTEIN LIKE COV 2"/>
    <property type="match status" value="1"/>
</dbReference>
<dbReference type="InterPro" id="IPR007462">
    <property type="entry name" value="COV1-like"/>
</dbReference>
<dbReference type="PANTHER" id="PTHR31876">
    <property type="entry name" value="COV-LIKE PROTEIN 1"/>
    <property type="match status" value="1"/>
</dbReference>
<feature type="transmembrane region" description="Helical" evidence="1">
    <location>
        <begin position="50"/>
        <end position="72"/>
    </location>
</feature>
<organism evidence="2 3">
    <name type="scientific">Dyadobacter koreensis</name>
    <dbReference type="NCBI Taxonomy" id="408657"/>
    <lineage>
        <taxon>Bacteria</taxon>
        <taxon>Pseudomonadati</taxon>
        <taxon>Bacteroidota</taxon>
        <taxon>Cytophagia</taxon>
        <taxon>Cytophagales</taxon>
        <taxon>Spirosomataceae</taxon>
        <taxon>Dyadobacter</taxon>
    </lineage>
</organism>
<sequence>MNGPFLNFKRPKTVVSTGIGEIWFSKNNTVYFDKFLMELKNTFLKRILSYFIRGLVLVAPLYVTGIIIWTGVEFLDNIIPINIPISNNQTVYLPGLGVLIILSGIIMLGFIFSTIIPQSFFQITESIMRRIPLVSLIYYSIKDLVLAFVGDKKKFNQPVLVTMYKDTGIKKIGFITQNDLSHLHIHDHVAVYMPLSYSLSGELFIVPSVNVTKLEATTTDVMKMLVSGGVSVKVPPHEEITEEG</sequence>
<gene>
    <name evidence="2" type="ORF">SAMN04487995_2146</name>
</gene>
<dbReference type="AlphaFoldDB" id="A0A1H6TMK6"/>